<evidence type="ECO:0000256" key="2">
    <source>
        <dbReference type="ARBA" id="ARBA00022448"/>
    </source>
</evidence>
<keyword evidence="5 9" id="KW-1133">Transmembrane helix</keyword>
<accession>A0ABV1TWZ9</accession>
<feature type="transmembrane region" description="Helical" evidence="9">
    <location>
        <begin position="107"/>
        <end position="128"/>
    </location>
</feature>
<dbReference type="Pfam" id="PF07690">
    <property type="entry name" value="MFS_1"/>
    <property type="match status" value="1"/>
</dbReference>
<sequence length="533" mass="55121">MKRRRYMTRTPSRALLLVALLLASFLINLDTTLVNVALPTLSRELGASNTQLQWVVDAYNLVFAALLLTSGSLSDRLGRKGVLMAGLLVFGVASFVGGHAGSSAELVAARAVMGLGAAMTFPATLALLTGAFTSRKERALSIGLWGATAGIAIALGPIVGGFLLEHFSWSSIFYVLGPVSAVVVVLVALCVPGAQNPVPRRLDSAGLVLSSGFMGLLVYTIIEAPNRGWASPASLAGFAGTLVLLIAFLVAERRAPEPMLDVRLFKDMRFSAASASVTIAYFTLLGFIFLITQYFQFVRGYSPLSAGVHLLAVAVSVAIGSTLGTRLAVRLGTKVIVTVGLGLQALFYLWFASDVSPMLSYGVITVQMVVYGLGMGLTSAPATESIMGAVAADQAGVGSAVNDSTRLLGGTLGVAVIGSVYATLYNSRLDDALPAWLSPQLASLAHQSVGAASDVSGHFAAQGRPILAEAVRQAALGAFDHGLSIACVVAGLVAVAGALLAAVFVPAQPPQQPGLADLPAHRMRDQTGAGRSL</sequence>
<dbReference type="InterPro" id="IPR036259">
    <property type="entry name" value="MFS_trans_sf"/>
</dbReference>
<comment type="subcellular location">
    <subcellularLocation>
        <location evidence="1">Cell membrane</location>
        <topology evidence="1">Multi-pass membrane protein</topology>
    </subcellularLocation>
</comment>
<evidence type="ECO:0000256" key="3">
    <source>
        <dbReference type="ARBA" id="ARBA00022475"/>
    </source>
</evidence>
<evidence type="ECO:0000256" key="4">
    <source>
        <dbReference type="ARBA" id="ARBA00022692"/>
    </source>
</evidence>
<feature type="transmembrane region" description="Helical" evidence="9">
    <location>
        <begin position="272"/>
        <end position="295"/>
    </location>
</feature>
<dbReference type="InterPro" id="IPR020846">
    <property type="entry name" value="MFS_dom"/>
</dbReference>
<protein>
    <submittedName>
        <fullName evidence="11">MFS transporter</fullName>
    </submittedName>
</protein>
<evidence type="ECO:0000259" key="10">
    <source>
        <dbReference type="PROSITE" id="PS50850"/>
    </source>
</evidence>
<dbReference type="PRINTS" id="PR01036">
    <property type="entry name" value="TCRTETB"/>
</dbReference>
<feature type="transmembrane region" description="Helical" evidence="9">
    <location>
        <begin position="81"/>
        <end position="101"/>
    </location>
</feature>
<feature type="transmembrane region" description="Helical" evidence="9">
    <location>
        <begin position="482"/>
        <end position="505"/>
    </location>
</feature>
<evidence type="ECO:0000256" key="9">
    <source>
        <dbReference type="SAM" id="Phobius"/>
    </source>
</evidence>
<gene>
    <name evidence="11" type="ORF">ABT211_46280</name>
</gene>
<dbReference type="InterPro" id="IPR004638">
    <property type="entry name" value="EmrB-like"/>
</dbReference>
<feature type="transmembrane region" description="Helical" evidence="9">
    <location>
        <begin position="204"/>
        <end position="222"/>
    </location>
</feature>
<dbReference type="NCBIfam" id="TIGR00711">
    <property type="entry name" value="efflux_EmrB"/>
    <property type="match status" value="1"/>
</dbReference>
<feature type="transmembrane region" description="Helical" evidence="9">
    <location>
        <begin position="172"/>
        <end position="192"/>
    </location>
</feature>
<evidence type="ECO:0000256" key="5">
    <source>
        <dbReference type="ARBA" id="ARBA00022989"/>
    </source>
</evidence>
<keyword evidence="12" id="KW-1185">Reference proteome</keyword>
<keyword evidence="3" id="KW-1003">Cell membrane</keyword>
<dbReference type="EMBL" id="JBEOZM010000062">
    <property type="protein sequence ID" value="MER6274568.1"/>
    <property type="molecule type" value="Genomic_DNA"/>
</dbReference>
<dbReference type="PROSITE" id="PS50850">
    <property type="entry name" value="MFS"/>
    <property type="match status" value="1"/>
</dbReference>
<name>A0ABV1TWZ9_9ACTN</name>
<evidence type="ECO:0000313" key="12">
    <source>
        <dbReference type="Proteomes" id="UP001490365"/>
    </source>
</evidence>
<evidence type="ECO:0000256" key="7">
    <source>
        <dbReference type="ARBA" id="ARBA00023251"/>
    </source>
</evidence>
<dbReference type="InterPro" id="IPR011701">
    <property type="entry name" value="MFS"/>
</dbReference>
<dbReference type="RefSeq" id="WP_351962778.1">
    <property type="nucleotide sequence ID" value="NZ_JBEOZM010000062.1"/>
</dbReference>
<feature type="transmembrane region" description="Helical" evidence="9">
    <location>
        <begin position="228"/>
        <end position="251"/>
    </location>
</feature>
<feature type="region of interest" description="Disordered" evidence="8">
    <location>
        <begin position="514"/>
        <end position="533"/>
    </location>
</feature>
<reference evidence="11 12" key="1">
    <citation type="submission" date="2024-06" db="EMBL/GenBank/DDBJ databases">
        <title>The Natural Products Discovery Center: Release of the First 8490 Sequenced Strains for Exploring Actinobacteria Biosynthetic Diversity.</title>
        <authorList>
            <person name="Kalkreuter E."/>
            <person name="Kautsar S.A."/>
            <person name="Yang D."/>
            <person name="Bader C.D."/>
            <person name="Teijaro C.N."/>
            <person name="Fluegel L."/>
            <person name="Davis C.M."/>
            <person name="Simpson J.R."/>
            <person name="Lauterbach L."/>
            <person name="Steele A.D."/>
            <person name="Gui C."/>
            <person name="Meng S."/>
            <person name="Li G."/>
            <person name="Viehrig K."/>
            <person name="Ye F."/>
            <person name="Su P."/>
            <person name="Kiefer A.F."/>
            <person name="Nichols A."/>
            <person name="Cepeda A.J."/>
            <person name="Yan W."/>
            <person name="Fan B."/>
            <person name="Jiang Y."/>
            <person name="Adhikari A."/>
            <person name="Zheng C.-J."/>
            <person name="Schuster L."/>
            <person name="Cowan T.M."/>
            <person name="Smanski M.J."/>
            <person name="Chevrette M.G."/>
            <person name="De Carvalho L.P.S."/>
            <person name="Shen B."/>
        </authorList>
    </citation>
    <scope>NUCLEOTIDE SEQUENCE [LARGE SCALE GENOMIC DNA]</scope>
    <source>
        <strain evidence="11 12">NPDC001694</strain>
    </source>
</reference>
<keyword evidence="7" id="KW-0046">Antibiotic resistance</keyword>
<dbReference type="SUPFAM" id="SSF103473">
    <property type="entry name" value="MFS general substrate transporter"/>
    <property type="match status" value="1"/>
</dbReference>
<feature type="transmembrane region" description="Helical" evidence="9">
    <location>
        <begin position="335"/>
        <end position="352"/>
    </location>
</feature>
<feature type="transmembrane region" description="Helical" evidence="9">
    <location>
        <begin position="358"/>
        <end position="377"/>
    </location>
</feature>
<dbReference type="PANTHER" id="PTHR42718:SF42">
    <property type="entry name" value="EXPORT PROTEIN"/>
    <property type="match status" value="1"/>
</dbReference>
<feature type="domain" description="Major facilitator superfamily (MFS) profile" evidence="10">
    <location>
        <begin position="16"/>
        <end position="509"/>
    </location>
</feature>
<feature type="transmembrane region" description="Helical" evidence="9">
    <location>
        <begin position="301"/>
        <end position="323"/>
    </location>
</feature>
<dbReference type="Gene3D" id="1.20.1250.20">
    <property type="entry name" value="MFS general substrate transporter like domains"/>
    <property type="match status" value="2"/>
</dbReference>
<dbReference type="Proteomes" id="UP001490365">
    <property type="component" value="Unassembled WGS sequence"/>
</dbReference>
<evidence type="ECO:0000256" key="8">
    <source>
        <dbReference type="SAM" id="MobiDB-lite"/>
    </source>
</evidence>
<proteinExistence type="predicted"/>
<keyword evidence="6 9" id="KW-0472">Membrane</keyword>
<evidence type="ECO:0000256" key="6">
    <source>
        <dbReference type="ARBA" id="ARBA00023136"/>
    </source>
</evidence>
<dbReference type="CDD" id="cd17321">
    <property type="entry name" value="MFS_MMR_MDR_like"/>
    <property type="match status" value="1"/>
</dbReference>
<comment type="caution">
    <text evidence="11">The sequence shown here is derived from an EMBL/GenBank/DDBJ whole genome shotgun (WGS) entry which is preliminary data.</text>
</comment>
<keyword evidence="2" id="KW-0813">Transport</keyword>
<feature type="transmembrane region" description="Helical" evidence="9">
    <location>
        <begin position="140"/>
        <end position="160"/>
    </location>
</feature>
<organism evidence="11 12">
    <name type="scientific">Streptomyces sp. 900105755</name>
    <dbReference type="NCBI Taxonomy" id="3154389"/>
    <lineage>
        <taxon>Bacteria</taxon>
        <taxon>Bacillati</taxon>
        <taxon>Actinomycetota</taxon>
        <taxon>Actinomycetes</taxon>
        <taxon>Kitasatosporales</taxon>
        <taxon>Streptomycetaceae</taxon>
        <taxon>Streptomyces</taxon>
    </lineage>
</organism>
<keyword evidence="4 9" id="KW-0812">Transmembrane</keyword>
<evidence type="ECO:0000256" key="1">
    <source>
        <dbReference type="ARBA" id="ARBA00004651"/>
    </source>
</evidence>
<feature type="transmembrane region" description="Helical" evidence="9">
    <location>
        <begin position="52"/>
        <end position="69"/>
    </location>
</feature>
<evidence type="ECO:0000313" key="11">
    <source>
        <dbReference type="EMBL" id="MER6274568.1"/>
    </source>
</evidence>
<dbReference type="PANTHER" id="PTHR42718">
    <property type="entry name" value="MAJOR FACILITATOR SUPERFAMILY MULTIDRUG TRANSPORTER MFSC"/>
    <property type="match status" value="1"/>
</dbReference>